<sequence>MTKKNLFARLTSFLKGNESAAKHNQFTEEEENKIMKIGIISGSVREGNNATAVSKWVMNFAANRTDEGVEYELVHLSDYELPLMGAKVAAEMQEQAGAAIKAWSEKMASFDAYIFITPEYNHALGGALKNALDYLNPEVANKAAAMVGYGSLGGARAHENLRIILAELRVATVRTTINFSLISDFENMSVFQPNEYHAANANGMLDDLLLWSKAFQTIR</sequence>
<organism evidence="2 3">
    <name type="scientific">Jeotgalibaca porci</name>
    <dbReference type="NCBI Taxonomy" id="1868793"/>
    <lineage>
        <taxon>Bacteria</taxon>
        <taxon>Bacillati</taxon>
        <taxon>Bacillota</taxon>
        <taxon>Bacilli</taxon>
        <taxon>Lactobacillales</taxon>
        <taxon>Carnobacteriaceae</taxon>
        <taxon>Jeotgalibaca</taxon>
    </lineage>
</organism>
<dbReference type="SUPFAM" id="SSF52218">
    <property type="entry name" value="Flavoproteins"/>
    <property type="match status" value="1"/>
</dbReference>
<gene>
    <name evidence="2" type="ORF">G7058_09175</name>
</gene>
<dbReference type="AlphaFoldDB" id="A0A6G7WIX6"/>
<name>A0A6G7WIX6_9LACT</name>
<dbReference type="InterPro" id="IPR050712">
    <property type="entry name" value="NAD(P)H-dep_reductase"/>
</dbReference>
<dbReference type="GO" id="GO:0010181">
    <property type="term" value="F:FMN binding"/>
    <property type="evidence" value="ECO:0007669"/>
    <property type="project" value="TreeGrafter"/>
</dbReference>
<dbReference type="GO" id="GO:0016491">
    <property type="term" value="F:oxidoreductase activity"/>
    <property type="evidence" value="ECO:0007669"/>
    <property type="project" value="InterPro"/>
</dbReference>
<dbReference type="KEGG" id="jpo:G7058_09175"/>
<dbReference type="Pfam" id="PF03358">
    <property type="entry name" value="FMN_red"/>
    <property type="match status" value="1"/>
</dbReference>
<dbReference type="InterPro" id="IPR029039">
    <property type="entry name" value="Flavoprotein-like_sf"/>
</dbReference>
<dbReference type="GO" id="GO:0005829">
    <property type="term" value="C:cytosol"/>
    <property type="evidence" value="ECO:0007669"/>
    <property type="project" value="TreeGrafter"/>
</dbReference>
<proteinExistence type="predicted"/>
<accession>A0A6G7WIX6</accession>
<reference evidence="2 3" key="1">
    <citation type="journal article" date="2017" name="Int. J. Syst. Evol. Microbiol.">
        <title>Jeotgalibaca porci sp. nov. and Jeotgalibaca arthritidis sp. nov., isolated from pigs, and emended description of the genus Jeotgalibaca.</title>
        <authorList>
            <person name="Zamora L."/>
            <person name="Perez-Sancho M."/>
            <person name="Dominguez L."/>
            <person name="Fernandez-Garayzabal J.F."/>
            <person name="Vela A.I."/>
        </authorList>
    </citation>
    <scope>NUCLEOTIDE SEQUENCE [LARGE SCALE GENOMIC DNA]</scope>
    <source>
        <strain evidence="2 3">CCUG 69148</strain>
    </source>
</reference>
<keyword evidence="3" id="KW-1185">Reference proteome</keyword>
<protein>
    <submittedName>
        <fullName evidence="2">NAD(P)H-dependent oxidoreductase</fullName>
    </submittedName>
</protein>
<dbReference type="EMBL" id="CP049889">
    <property type="protein sequence ID" value="QIK52192.1"/>
    <property type="molecule type" value="Genomic_DNA"/>
</dbReference>
<dbReference type="PANTHER" id="PTHR30543:SF21">
    <property type="entry name" value="NAD(P)H-DEPENDENT FMN REDUCTASE LOT6"/>
    <property type="match status" value="1"/>
</dbReference>
<feature type="domain" description="NADPH-dependent FMN reductase-like" evidence="1">
    <location>
        <begin position="35"/>
        <end position="179"/>
    </location>
</feature>
<dbReference type="GeneID" id="94553454"/>
<dbReference type="InterPro" id="IPR005025">
    <property type="entry name" value="FMN_Rdtase-like_dom"/>
</dbReference>
<dbReference type="RefSeq" id="WP_166063256.1">
    <property type="nucleotide sequence ID" value="NZ_CP049889.1"/>
</dbReference>
<evidence type="ECO:0000259" key="1">
    <source>
        <dbReference type="Pfam" id="PF03358"/>
    </source>
</evidence>
<evidence type="ECO:0000313" key="3">
    <source>
        <dbReference type="Proteomes" id="UP000501830"/>
    </source>
</evidence>
<dbReference type="Proteomes" id="UP000501830">
    <property type="component" value="Chromosome"/>
</dbReference>
<dbReference type="Gene3D" id="3.40.50.360">
    <property type="match status" value="1"/>
</dbReference>
<dbReference type="PANTHER" id="PTHR30543">
    <property type="entry name" value="CHROMATE REDUCTASE"/>
    <property type="match status" value="1"/>
</dbReference>
<evidence type="ECO:0000313" key="2">
    <source>
        <dbReference type="EMBL" id="QIK52192.1"/>
    </source>
</evidence>